<dbReference type="OrthoDB" id="288590at2759"/>
<proteinExistence type="predicted"/>
<dbReference type="AlphaFoldDB" id="A0A8J6BTC7"/>
<keyword evidence="2" id="KW-1185">Reference proteome</keyword>
<evidence type="ECO:0000313" key="1">
    <source>
        <dbReference type="EMBL" id="KAG8092335.1"/>
    </source>
</evidence>
<dbReference type="EMBL" id="JAAALK010000080">
    <property type="protein sequence ID" value="KAG8092335.1"/>
    <property type="molecule type" value="Genomic_DNA"/>
</dbReference>
<name>A0A8J6BTC7_ZIZPA</name>
<sequence length="130" mass="15197">MAAGEVGRSRDFPSVVLAPSEYVRKACVRGVWIFLRGEVVNHGIEDGLREKAFAESRKEKDWHPHLWEDVHHVDGMMDNTRSCVRRRALIVSIGDLLERWTNCIFRDFSYSRIWQFSLKDVNCIYTSHCQ</sequence>
<comment type="caution">
    <text evidence="1">The sequence shown here is derived from an EMBL/GenBank/DDBJ whole genome shotgun (WGS) entry which is preliminary data.</text>
</comment>
<dbReference type="Proteomes" id="UP000729402">
    <property type="component" value="Unassembled WGS sequence"/>
</dbReference>
<protein>
    <submittedName>
        <fullName evidence="1">Uncharacterized protein</fullName>
    </submittedName>
</protein>
<organism evidence="1 2">
    <name type="scientific">Zizania palustris</name>
    <name type="common">Northern wild rice</name>
    <dbReference type="NCBI Taxonomy" id="103762"/>
    <lineage>
        <taxon>Eukaryota</taxon>
        <taxon>Viridiplantae</taxon>
        <taxon>Streptophyta</taxon>
        <taxon>Embryophyta</taxon>
        <taxon>Tracheophyta</taxon>
        <taxon>Spermatophyta</taxon>
        <taxon>Magnoliopsida</taxon>
        <taxon>Liliopsida</taxon>
        <taxon>Poales</taxon>
        <taxon>Poaceae</taxon>
        <taxon>BOP clade</taxon>
        <taxon>Oryzoideae</taxon>
        <taxon>Oryzeae</taxon>
        <taxon>Zizaniinae</taxon>
        <taxon>Zizania</taxon>
    </lineage>
</organism>
<gene>
    <name evidence="1" type="ORF">GUJ93_ZPchr0012g20161</name>
</gene>
<accession>A0A8J6BTC7</accession>
<evidence type="ECO:0000313" key="2">
    <source>
        <dbReference type="Proteomes" id="UP000729402"/>
    </source>
</evidence>
<reference evidence="1" key="2">
    <citation type="submission" date="2021-02" db="EMBL/GenBank/DDBJ databases">
        <authorList>
            <person name="Kimball J.A."/>
            <person name="Haas M.W."/>
            <person name="Macchietto M."/>
            <person name="Kono T."/>
            <person name="Duquette J."/>
            <person name="Shao M."/>
        </authorList>
    </citation>
    <scope>NUCLEOTIDE SEQUENCE</scope>
    <source>
        <tissue evidence="1">Fresh leaf tissue</tissue>
    </source>
</reference>
<reference evidence="1" key="1">
    <citation type="journal article" date="2021" name="bioRxiv">
        <title>Whole Genome Assembly and Annotation of Northern Wild Rice, Zizania palustris L., Supports a Whole Genome Duplication in the Zizania Genus.</title>
        <authorList>
            <person name="Haas M."/>
            <person name="Kono T."/>
            <person name="Macchietto M."/>
            <person name="Millas R."/>
            <person name="McGilp L."/>
            <person name="Shao M."/>
            <person name="Duquette J."/>
            <person name="Hirsch C.N."/>
            <person name="Kimball J."/>
        </authorList>
    </citation>
    <scope>NUCLEOTIDE SEQUENCE</scope>
    <source>
        <tissue evidence="1">Fresh leaf tissue</tissue>
    </source>
</reference>